<dbReference type="Gene3D" id="3.90.79.10">
    <property type="entry name" value="Nucleoside Triphosphate Pyrophosphohydrolase"/>
    <property type="match status" value="1"/>
</dbReference>
<dbReference type="EMBL" id="BART01010161">
    <property type="protein sequence ID" value="GAG85915.1"/>
    <property type="molecule type" value="Genomic_DNA"/>
</dbReference>
<dbReference type="AlphaFoldDB" id="X1AT41"/>
<feature type="domain" description="Nudix hydrolase" evidence="1">
    <location>
        <begin position="40"/>
        <end position="166"/>
    </location>
</feature>
<evidence type="ECO:0000259" key="1">
    <source>
        <dbReference type="PROSITE" id="PS51462"/>
    </source>
</evidence>
<dbReference type="InterPro" id="IPR000086">
    <property type="entry name" value="NUDIX_hydrolase_dom"/>
</dbReference>
<proteinExistence type="predicted"/>
<dbReference type="PROSITE" id="PS51462">
    <property type="entry name" value="NUDIX"/>
    <property type="match status" value="1"/>
</dbReference>
<gene>
    <name evidence="2" type="ORF">S01H4_22239</name>
</gene>
<dbReference type="SUPFAM" id="SSF55811">
    <property type="entry name" value="Nudix"/>
    <property type="match status" value="1"/>
</dbReference>
<dbReference type="PANTHER" id="PTHR43736">
    <property type="entry name" value="ADP-RIBOSE PYROPHOSPHATASE"/>
    <property type="match status" value="1"/>
</dbReference>
<accession>X1AT41</accession>
<protein>
    <recommendedName>
        <fullName evidence="1">Nudix hydrolase domain-containing protein</fullName>
    </recommendedName>
</protein>
<organism evidence="2">
    <name type="scientific">marine sediment metagenome</name>
    <dbReference type="NCBI Taxonomy" id="412755"/>
    <lineage>
        <taxon>unclassified sequences</taxon>
        <taxon>metagenomes</taxon>
        <taxon>ecological metagenomes</taxon>
    </lineage>
</organism>
<name>X1AT41_9ZZZZ</name>
<evidence type="ECO:0000313" key="2">
    <source>
        <dbReference type="EMBL" id="GAG85915.1"/>
    </source>
</evidence>
<dbReference type="PANTHER" id="PTHR43736:SF1">
    <property type="entry name" value="DIHYDRONEOPTERIN TRIPHOSPHATE DIPHOSPHATASE"/>
    <property type="match status" value="1"/>
</dbReference>
<comment type="caution">
    <text evidence="2">The sequence shown here is derived from an EMBL/GenBank/DDBJ whole genome shotgun (WGS) entry which is preliminary data.</text>
</comment>
<dbReference type="Pfam" id="PF00293">
    <property type="entry name" value="NUDIX"/>
    <property type="match status" value="1"/>
</dbReference>
<sequence>MGIGNAVADTAGDMLRFANPAIDVLDALYKTKYNTSDMRPVHEAIAAIVEKNGKILMLNHVKLNFWTIPIGKIEVGQTIKKALKQELKEEINIIPVKYTKVTQFSKKYKRDKTTVRITSHIFRVDHWRGSIKNNEPEKHRALKWMTLKDLQMMKRAKKLSDSTLYAMAYMK</sequence>
<reference evidence="2" key="1">
    <citation type="journal article" date="2014" name="Front. Microbiol.">
        <title>High frequency of phylogenetically diverse reductive dehalogenase-homologous genes in deep subseafloor sedimentary metagenomes.</title>
        <authorList>
            <person name="Kawai M."/>
            <person name="Futagami T."/>
            <person name="Toyoda A."/>
            <person name="Takaki Y."/>
            <person name="Nishi S."/>
            <person name="Hori S."/>
            <person name="Arai W."/>
            <person name="Tsubouchi T."/>
            <person name="Morono Y."/>
            <person name="Uchiyama I."/>
            <person name="Ito T."/>
            <person name="Fujiyama A."/>
            <person name="Inagaki F."/>
            <person name="Takami H."/>
        </authorList>
    </citation>
    <scope>NUCLEOTIDE SEQUENCE</scope>
    <source>
        <strain evidence="2">Expedition CK06-06</strain>
    </source>
</reference>
<dbReference type="InterPro" id="IPR015797">
    <property type="entry name" value="NUDIX_hydrolase-like_dom_sf"/>
</dbReference>